<accession>Q4SQL0</accession>
<dbReference type="AlphaFoldDB" id="Q4SQL0"/>
<sequence>MSVEAAVGLSPGEKGEQICPSQPTTSRLRGQKVTAGGEEAIKKEGSSLRPGRHRHSRRGKSTLPRRAFVGTRLRAAMALLVRGQSGTDGWGSSLFHPCRHSFTPARREPLGPSNIFHHCSGKTEEMDHLTLSGRRREKKSELKTP</sequence>
<gene>
    <name evidence="2" type="ORF">GSTENG00014325001</name>
</gene>
<feature type="region of interest" description="Disordered" evidence="1">
    <location>
        <begin position="126"/>
        <end position="145"/>
    </location>
</feature>
<proteinExistence type="predicted"/>
<evidence type="ECO:0000256" key="1">
    <source>
        <dbReference type="SAM" id="MobiDB-lite"/>
    </source>
</evidence>
<dbReference type="KEGG" id="tng:GSTEN00014325G001"/>
<feature type="compositionally biased region" description="Basic residues" evidence="1">
    <location>
        <begin position="50"/>
        <end position="60"/>
    </location>
</feature>
<reference evidence="2" key="2">
    <citation type="submission" date="2004-02" db="EMBL/GenBank/DDBJ databases">
        <authorList>
            <consortium name="Genoscope"/>
            <consortium name="Whitehead Institute Centre for Genome Research"/>
        </authorList>
    </citation>
    <scope>NUCLEOTIDE SEQUENCE</scope>
</reference>
<comment type="caution">
    <text evidence="2">The sequence shown here is derived from an EMBL/GenBank/DDBJ whole genome shotgun (WGS) entry which is preliminary data.</text>
</comment>
<evidence type="ECO:0000313" key="2">
    <source>
        <dbReference type="EMBL" id="CAF97072.1"/>
    </source>
</evidence>
<name>Q4SQL0_TETNG</name>
<feature type="region of interest" description="Disordered" evidence="1">
    <location>
        <begin position="1"/>
        <end position="64"/>
    </location>
</feature>
<organism evidence="2">
    <name type="scientific">Tetraodon nigroviridis</name>
    <name type="common">Spotted green pufferfish</name>
    <name type="synonym">Chelonodon nigroviridis</name>
    <dbReference type="NCBI Taxonomy" id="99883"/>
    <lineage>
        <taxon>Eukaryota</taxon>
        <taxon>Metazoa</taxon>
        <taxon>Chordata</taxon>
        <taxon>Craniata</taxon>
        <taxon>Vertebrata</taxon>
        <taxon>Euteleostomi</taxon>
        <taxon>Actinopterygii</taxon>
        <taxon>Neopterygii</taxon>
        <taxon>Teleostei</taxon>
        <taxon>Neoteleostei</taxon>
        <taxon>Acanthomorphata</taxon>
        <taxon>Eupercaria</taxon>
        <taxon>Tetraodontiformes</taxon>
        <taxon>Tetradontoidea</taxon>
        <taxon>Tetraodontidae</taxon>
        <taxon>Tetraodon</taxon>
    </lineage>
</organism>
<protein>
    <submittedName>
        <fullName evidence="2">(spotted green pufferfish) hypothetical protein</fullName>
    </submittedName>
</protein>
<dbReference type="EMBL" id="CAAE01014532">
    <property type="protein sequence ID" value="CAF97072.1"/>
    <property type="molecule type" value="Genomic_DNA"/>
</dbReference>
<feature type="compositionally biased region" description="Polar residues" evidence="1">
    <location>
        <begin position="19"/>
        <end position="28"/>
    </location>
</feature>
<reference evidence="2" key="1">
    <citation type="journal article" date="2004" name="Nature">
        <title>Genome duplication in the teleost fish Tetraodon nigroviridis reveals the early vertebrate proto-karyotype.</title>
        <authorList>
            <person name="Jaillon O."/>
            <person name="Aury J.-M."/>
            <person name="Brunet F."/>
            <person name="Petit J.-L."/>
            <person name="Stange-Thomann N."/>
            <person name="Mauceli E."/>
            <person name="Bouneau L."/>
            <person name="Fischer C."/>
            <person name="Ozouf-Costaz C."/>
            <person name="Bernot A."/>
            <person name="Nicaud S."/>
            <person name="Jaffe D."/>
            <person name="Fisher S."/>
            <person name="Lutfalla G."/>
            <person name="Dossat C."/>
            <person name="Segurens B."/>
            <person name="Dasilva C."/>
            <person name="Salanoubat M."/>
            <person name="Levy M."/>
            <person name="Boudet N."/>
            <person name="Castellano S."/>
            <person name="Anthouard V."/>
            <person name="Jubin C."/>
            <person name="Castelli V."/>
            <person name="Katinka M."/>
            <person name="Vacherie B."/>
            <person name="Biemont C."/>
            <person name="Skalli Z."/>
            <person name="Cattolico L."/>
            <person name="Poulain J."/>
            <person name="De Berardinis V."/>
            <person name="Cruaud C."/>
            <person name="Duprat S."/>
            <person name="Brottier P."/>
            <person name="Coutanceau J.-P."/>
            <person name="Gouzy J."/>
            <person name="Parra G."/>
            <person name="Lardier G."/>
            <person name="Chapple C."/>
            <person name="McKernan K.J."/>
            <person name="McEwan P."/>
            <person name="Bosak S."/>
            <person name="Kellis M."/>
            <person name="Volff J.-N."/>
            <person name="Guigo R."/>
            <person name="Zody M.C."/>
            <person name="Mesirov J."/>
            <person name="Lindblad-Toh K."/>
            <person name="Birren B."/>
            <person name="Nusbaum C."/>
            <person name="Kahn D."/>
            <person name="Robinson-Rechavi M."/>
            <person name="Laudet V."/>
            <person name="Schachter V."/>
            <person name="Quetier F."/>
            <person name="Saurin W."/>
            <person name="Scarpelli C."/>
            <person name="Wincker P."/>
            <person name="Lander E.S."/>
            <person name="Weissenbach J."/>
            <person name="Roest Crollius H."/>
        </authorList>
    </citation>
    <scope>NUCLEOTIDE SEQUENCE [LARGE SCALE GENOMIC DNA]</scope>
</reference>